<accession>A0ABT2TBV0</accession>
<evidence type="ECO:0008006" key="3">
    <source>
        <dbReference type="Google" id="ProtNLM"/>
    </source>
</evidence>
<organism evidence="1 2">
    <name type="scientific">Faecalicatena acetigenes</name>
    <dbReference type="NCBI Taxonomy" id="2981790"/>
    <lineage>
        <taxon>Bacteria</taxon>
        <taxon>Bacillati</taxon>
        <taxon>Bacillota</taxon>
        <taxon>Clostridia</taxon>
        <taxon>Lachnospirales</taxon>
        <taxon>Lachnospiraceae</taxon>
        <taxon>Faecalicatena</taxon>
    </lineage>
</organism>
<comment type="caution">
    <text evidence="1">The sequence shown here is derived from an EMBL/GenBank/DDBJ whole genome shotgun (WGS) entry which is preliminary data.</text>
</comment>
<protein>
    <recommendedName>
        <fullName evidence="3">DUF4046 domain-containing protein</fullName>
    </recommendedName>
</protein>
<reference evidence="1 2" key="1">
    <citation type="journal article" date="2021" name="ISME Commun">
        <title>Automated analysis of genomic sequences facilitates high-throughput and comprehensive description of bacteria.</title>
        <authorList>
            <person name="Hitch T.C.A."/>
        </authorList>
    </citation>
    <scope>NUCLEOTIDE SEQUENCE [LARGE SCALE GENOMIC DNA]</scope>
    <source>
        <strain evidence="1 2">H2_18</strain>
    </source>
</reference>
<evidence type="ECO:0000313" key="2">
    <source>
        <dbReference type="Proteomes" id="UP001652394"/>
    </source>
</evidence>
<dbReference type="RefSeq" id="WP_059067941.1">
    <property type="nucleotide sequence ID" value="NZ_JAOQJX010000009.1"/>
</dbReference>
<keyword evidence="2" id="KW-1185">Reference proteome</keyword>
<proteinExistence type="predicted"/>
<sequence>MEHTDMEKGKRSEKIKNMQMYSPIREKIRYWRKKTKAGDLYRQKTDLDCILTDGNLNADTIFSLWLPLRYVLNHFACASWEKWKEYEYEELKPKKVGLKEYPEFLNDLLANMEEYLPAEKLTALLSVLFDLGQQRCNVMILPYRAWNRRRGEAPYWEYLPHFLYDLLRTDSPIFLQAMSAWIRSEHLEMFFMDERLEKESLKDLAGTGMVWRHAPKNIDLEKLLTNYIAILKERKKRLSAAV</sequence>
<name>A0ABT2TBV0_9FIRM</name>
<dbReference type="EMBL" id="JAOQJX010000009">
    <property type="protein sequence ID" value="MCU6747471.1"/>
    <property type="molecule type" value="Genomic_DNA"/>
</dbReference>
<gene>
    <name evidence="1" type="ORF">OCV51_07355</name>
</gene>
<dbReference type="Proteomes" id="UP001652394">
    <property type="component" value="Unassembled WGS sequence"/>
</dbReference>
<evidence type="ECO:0000313" key="1">
    <source>
        <dbReference type="EMBL" id="MCU6747471.1"/>
    </source>
</evidence>